<evidence type="ECO:0000256" key="11">
    <source>
        <dbReference type="ARBA" id="ARBA00022833"/>
    </source>
</evidence>
<keyword evidence="13 18" id="KW-0472">Membrane</keyword>
<dbReference type="PANTHER" id="PTHR14543:SF1">
    <property type="entry name" value="PROTRUDIN"/>
    <property type="match status" value="1"/>
</dbReference>
<dbReference type="InterPro" id="IPR017455">
    <property type="entry name" value="Znf_FYVE-rel"/>
</dbReference>
<dbReference type="GO" id="GO:0016192">
    <property type="term" value="P:vesicle-mediated transport"/>
    <property type="evidence" value="ECO:0007669"/>
    <property type="project" value="InterPro"/>
</dbReference>
<dbReference type="InterPro" id="IPR013083">
    <property type="entry name" value="Znf_RING/FYVE/PHD"/>
</dbReference>
<comment type="subcellular location">
    <subcellularLocation>
        <location evidence="2">Cell projection</location>
        <location evidence="2">Growth cone membrane</location>
        <topology evidence="2">Multi-pass membrane protein</topology>
    </subcellularLocation>
    <subcellularLocation>
        <location evidence="3">Endoplasmic reticulum membrane</location>
        <topology evidence="3">Multi-pass membrane protein</topology>
    </subcellularLocation>
    <subcellularLocation>
        <location evidence="1">Recycling endosome membrane</location>
        <topology evidence="1">Multi-pass membrane protein</topology>
    </subcellularLocation>
</comment>
<evidence type="ECO:0000259" key="19">
    <source>
        <dbReference type="PROSITE" id="PS50178"/>
    </source>
</evidence>
<feature type="compositionally biased region" description="Acidic residues" evidence="17">
    <location>
        <begin position="267"/>
        <end position="277"/>
    </location>
</feature>
<proteinExistence type="predicted"/>
<keyword evidence="14" id="KW-0966">Cell projection</keyword>
<dbReference type="SMART" id="SM00064">
    <property type="entry name" value="FYVE"/>
    <property type="match status" value="1"/>
</dbReference>
<keyword evidence="12 18" id="KW-1133">Transmembrane helix</keyword>
<feature type="compositionally biased region" description="Low complexity" evidence="17">
    <location>
        <begin position="257"/>
        <end position="266"/>
    </location>
</feature>
<dbReference type="AlphaFoldDB" id="A0A7M5XDT8"/>
<keyword evidence="6 18" id="KW-0812">Transmembrane</keyword>
<dbReference type="GO" id="GO:0005789">
    <property type="term" value="C:endoplasmic reticulum membrane"/>
    <property type="evidence" value="ECO:0007669"/>
    <property type="project" value="UniProtKB-SubCell"/>
</dbReference>
<feature type="domain" description="FYVE-type" evidence="19">
    <location>
        <begin position="309"/>
        <end position="376"/>
    </location>
</feature>
<evidence type="ECO:0000256" key="1">
    <source>
        <dbReference type="ARBA" id="ARBA00004195"/>
    </source>
</evidence>
<dbReference type="EnsemblMetazoa" id="CLYHEMT020485.1">
    <property type="protein sequence ID" value="CLYHEMP020485.1"/>
    <property type="gene ID" value="CLYHEMG020485"/>
</dbReference>
<dbReference type="InterPro" id="IPR042405">
    <property type="entry name" value="Protrudin"/>
</dbReference>
<dbReference type="Pfam" id="PF01363">
    <property type="entry name" value="FYVE"/>
    <property type="match status" value="1"/>
</dbReference>
<evidence type="ECO:0000256" key="18">
    <source>
        <dbReference type="SAM" id="Phobius"/>
    </source>
</evidence>
<keyword evidence="21" id="KW-1185">Reference proteome</keyword>
<accession>A0A7M5XDT8</accession>
<dbReference type="GO" id="GO:0072659">
    <property type="term" value="P:protein localization to plasma membrane"/>
    <property type="evidence" value="ECO:0007669"/>
    <property type="project" value="InterPro"/>
</dbReference>
<dbReference type="GO" id="GO:0008270">
    <property type="term" value="F:zinc ion binding"/>
    <property type="evidence" value="ECO:0007669"/>
    <property type="project" value="UniProtKB-KW"/>
</dbReference>
<dbReference type="PANTHER" id="PTHR14543">
    <property type="entry name" value="PROTRUDIN"/>
    <property type="match status" value="1"/>
</dbReference>
<feature type="transmembrane region" description="Helical" evidence="18">
    <location>
        <begin position="168"/>
        <end position="198"/>
    </location>
</feature>
<evidence type="ECO:0000256" key="14">
    <source>
        <dbReference type="ARBA" id="ARBA00023273"/>
    </source>
</evidence>
<evidence type="ECO:0000256" key="7">
    <source>
        <dbReference type="ARBA" id="ARBA00022723"/>
    </source>
</evidence>
<dbReference type="Gene3D" id="3.30.40.10">
    <property type="entry name" value="Zinc/RING finger domain, C3HC4 (zinc finger)"/>
    <property type="match status" value="1"/>
</dbReference>
<dbReference type="GO" id="GO:0055038">
    <property type="term" value="C:recycling endosome membrane"/>
    <property type="evidence" value="ECO:0007669"/>
    <property type="project" value="UniProtKB-SubCell"/>
</dbReference>
<evidence type="ECO:0000256" key="3">
    <source>
        <dbReference type="ARBA" id="ARBA00004477"/>
    </source>
</evidence>
<dbReference type="SUPFAM" id="SSF57903">
    <property type="entry name" value="FYVE/PHD zinc finger"/>
    <property type="match status" value="1"/>
</dbReference>
<evidence type="ECO:0000256" key="16">
    <source>
        <dbReference type="PROSITE-ProRule" id="PRU00091"/>
    </source>
</evidence>
<sequence length="387" mass="44886">MSVLINDGNAENEDIVKCDIGELVLSVELLKNQVSPFIRIFNNTRSILRWERPLRTISVMLFLLYVVILNPLYIMLLVLTSILPMMVYGLVQCLGKAKRPNKRYKDFFIKKGDDYYQDVLTQEERRKHLNMYLNMLVQTQKGCNELNKRFHQFYSIIFWHEKTRSLKYFMMFTALVVLFYTSSMSHALFINILLLFLYNKYLYKETMNTLYRMKASIMNLFTLKSHSKKKESASEHTTDVGLETIDSSERSKEVEGGDSSASTSSESESDESETEDGNDMKISQSDAQKNMADNGSMMSKFFSTRSWRKRTTEYCSSCYQTVSSLLKKRRYCRHCGKSFCSKCCHIRVPRALIGATAPAAYQEKVLVCQSCYKFLTNRSNSTTEIVE</sequence>
<evidence type="ECO:0000256" key="13">
    <source>
        <dbReference type="ARBA" id="ARBA00023136"/>
    </source>
</evidence>
<dbReference type="InterPro" id="IPR010482">
    <property type="entry name" value="TECPR1-like_DysF"/>
</dbReference>
<keyword evidence="8" id="KW-0967">Endosome</keyword>
<dbReference type="Pfam" id="PF06398">
    <property type="entry name" value="Pex24p"/>
    <property type="match status" value="1"/>
</dbReference>
<feature type="compositionally biased region" description="Polar residues" evidence="17">
    <location>
        <begin position="281"/>
        <end position="292"/>
    </location>
</feature>
<evidence type="ECO:0000256" key="5">
    <source>
        <dbReference type="ARBA" id="ARBA00022475"/>
    </source>
</evidence>
<evidence type="ECO:0000256" key="4">
    <source>
        <dbReference type="ARBA" id="ARBA00015523"/>
    </source>
</evidence>
<dbReference type="GO" id="GO:0071782">
    <property type="term" value="C:endoplasmic reticulum tubular network"/>
    <property type="evidence" value="ECO:0007669"/>
    <property type="project" value="TreeGrafter"/>
</dbReference>
<reference evidence="20" key="1">
    <citation type="submission" date="2021-01" db="UniProtKB">
        <authorList>
            <consortium name="EnsemblMetazoa"/>
        </authorList>
    </citation>
    <scope>IDENTIFICATION</scope>
</reference>
<dbReference type="InterPro" id="IPR000306">
    <property type="entry name" value="Znf_FYVE"/>
</dbReference>
<organism evidence="20 21">
    <name type="scientific">Clytia hemisphaerica</name>
    <dbReference type="NCBI Taxonomy" id="252671"/>
    <lineage>
        <taxon>Eukaryota</taxon>
        <taxon>Metazoa</taxon>
        <taxon>Cnidaria</taxon>
        <taxon>Hydrozoa</taxon>
        <taxon>Hydroidolina</taxon>
        <taxon>Leptothecata</taxon>
        <taxon>Obeliida</taxon>
        <taxon>Clytiidae</taxon>
        <taxon>Clytia</taxon>
    </lineage>
</organism>
<dbReference type="RefSeq" id="XP_066922629.1">
    <property type="nucleotide sequence ID" value="XM_067066528.1"/>
</dbReference>
<evidence type="ECO:0000256" key="15">
    <source>
        <dbReference type="ARBA" id="ARBA00032025"/>
    </source>
</evidence>
<protein>
    <recommendedName>
        <fullName evidence="4">Protrudin</fullName>
    </recommendedName>
    <alternativeName>
        <fullName evidence="15">Zinc finger FYVE domain-containing protein 27</fullName>
    </alternativeName>
</protein>
<dbReference type="Proteomes" id="UP000594262">
    <property type="component" value="Unplaced"/>
</dbReference>
<feature type="region of interest" description="Disordered" evidence="17">
    <location>
        <begin position="232"/>
        <end position="292"/>
    </location>
</feature>
<keyword evidence="7" id="KW-0479">Metal-binding</keyword>
<dbReference type="PROSITE" id="PS50178">
    <property type="entry name" value="ZF_FYVE"/>
    <property type="match status" value="1"/>
</dbReference>
<evidence type="ECO:0000256" key="10">
    <source>
        <dbReference type="ARBA" id="ARBA00022824"/>
    </source>
</evidence>
<dbReference type="InterPro" id="IPR011011">
    <property type="entry name" value="Znf_FYVE_PHD"/>
</dbReference>
<evidence type="ECO:0000256" key="8">
    <source>
        <dbReference type="ARBA" id="ARBA00022753"/>
    </source>
</evidence>
<name>A0A7M5XDT8_9CNID</name>
<evidence type="ECO:0000256" key="12">
    <source>
        <dbReference type="ARBA" id="ARBA00022989"/>
    </source>
</evidence>
<evidence type="ECO:0000256" key="9">
    <source>
        <dbReference type="ARBA" id="ARBA00022771"/>
    </source>
</evidence>
<dbReference type="OrthoDB" id="5975347at2759"/>
<dbReference type="GO" id="GO:0071787">
    <property type="term" value="P:endoplasmic reticulum tubular network formation"/>
    <property type="evidence" value="ECO:0007669"/>
    <property type="project" value="InterPro"/>
</dbReference>
<evidence type="ECO:0000256" key="17">
    <source>
        <dbReference type="SAM" id="MobiDB-lite"/>
    </source>
</evidence>
<keyword evidence="11" id="KW-0862">Zinc</keyword>
<keyword evidence="5" id="KW-1003">Cell membrane</keyword>
<keyword evidence="9 16" id="KW-0863">Zinc-finger</keyword>
<evidence type="ECO:0000313" key="21">
    <source>
        <dbReference type="Proteomes" id="UP000594262"/>
    </source>
</evidence>
<evidence type="ECO:0000313" key="20">
    <source>
        <dbReference type="EnsemblMetazoa" id="CLYHEMP020485.1"/>
    </source>
</evidence>
<keyword evidence="10" id="KW-0256">Endoplasmic reticulum</keyword>
<evidence type="ECO:0000256" key="6">
    <source>
        <dbReference type="ARBA" id="ARBA00022692"/>
    </source>
</evidence>
<dbReference type="GeneID" id="136809964"/>
<dbReference type="GO" id="GO:0032584">
    <property type="term" value="C:growth cone membrane"/>
    <property type="evidence" value="ECO:0007669"/>
    <property type="project" value="UniProtKB-SubCell"/>
</dbReference>
<evidence type="ECO:0000256" key="2">
    <source>
        <dbReference type="ARBA" id="ARBA00004460"/>
    </source>
</evidence>
<dbReference type="CDD" id="cd15723">
    <property type="entry name" value="FYVE_protrudin"/>
    <property type="match status" value="1"/>
</dbReference>